<reference evidence="1 2" key="1">
    <citation type="submission" date="2018-06" db="EMBL/GenBank/DDBJ databases">
        <authorList>
            <consortium name="Pathogen Informatics"/>
            <person name="Doyle S."/>
        </authorList>
    </citation>
    <scope>NUCLEOTIDE SEQUENCE [LARGE SCALE GENOMIC DNA]</scope>
    <source>
        <strain evidence="1 2">NCTC10860</strain>
    </source>
</reference>
<evidence type="ECO:0000313" key="2">
    <source>
        <dbReference type="Proteomes" id="UP000254084"/>
    </source>
</evidence>
<proteinExistence type="predicted"/>
<dbReference type="EMBL" id="UGUW01000004">
    <property type="protein sequence ID" value="SUD59830.1"/>
    <property type="molecule type" value="Genomic_DNA"/>
</dbReference>
<dbReference type="AlphaFoldDB" id="A0A379K555"/>
<sequence length="105" mass="10960">MPQINLMQPGQPVANFSVDGTVVVVAGVSVDAAAVQADASVIVEIRHNGETAQVGGDGAYLAHIEVPPAEYSESLIDEESGEVIVPSERLPLDPNTIKVTLWPTA</sequence>
<accession>A0A379K555</accession>
<protein>
    <submittedName>
        <fullName evidence="1">Uncharacterized protein</fullName>
    </submittedName>
</protein>
<dbReference type="Proteomes" id="UP000254084">
    <property type="component" value="Unassembled WGS sequence"/>
</dbReference>
<evidence type="ECO:0000313" key="1">
    <source>
        <dbReference type="EMBL" id="SUD59830.1"/>
    </source>
</evidence>
<organism evidence="1 2">
    <name type="scientific">Ectopseudomonas oleovorans</name>
    <name type="common">Pseudomonas oleovorans</name>
    <dbReference type="NCBI Taxonomy" id="301"/>
    <lineage>
        <taxon>Bacteria</taxon>
        <taxon>Pseudomonadati</taxon>
        <taxon>Pseudomonadota</taxon>
        <taxon>Gammaproteobacteria</taxon>
        <taxon>Pseudomonadales</taxon>
        <taxon>Pseudomonadaceae</taxon>
        <taxon>Ectopseudomonas</taxon>
    </lineage>
</organism>
<dbReference type="RefSeq" id="WP_084340537.1">
    <property type="nucleotide sequence ID" value="NZ_CP166923.2"/>
</dbReference>
<gene>
    <name evidence="1" type="ORF">NCTC10860_02143</name>
</gene>
<name>A0A379K555_ECTOL</name>